<gene>
    <name evidence="1" type="primary">RRP12_1</name>
    <name evidence="1" type="ORF">CEXT_492981</name>
</gene>
<dbReference type="EMBL" id="BPLR01012061">
    <property type="protein sequence ID" value="GIY51047.1"/>
    <property type="molecule type" value="Genomic_DNA"/>
</dbReference>
<sequence length="293" mass="33136">MKGSKGKMWKKGHSCTFNPEFNKFRQEVKKGSFRFQGSIASKSNLTEASLAQHNNVTSASLCDKNDELMSVGGETAMTAFTNCTLPTFNRLQNSYNPRSILHNNEMALLAALAQTIKDKGEEETDANYFSLLVNSLDTFESDETLTAAMNINQVTYQIYEFRSLCFIETSFVCDLLFTESSRIAQHIIRSLLIEHKPVSLTFHPCANPVAQFCIEKIESSAGFGKSVSKDIFYIMQLLEETISAFKTSYIKKCYETISRVMLLNHSVSIFCDYFITRFLNVENLEFFCGGNLK</sequence>
<reference evidence="1 2" key="1">
    <citation type="submission" date="2021-06" db="EMBL/GenBank/DDBJ databases">
        <title>Caerostris extrusa draft genome.</title>
        <authorList>
            <person name="Kono N."/>
            <person name="Arakawa K."/>
        </authorList>
    </citation>
    <scope>NUCLEOTIDE SEQUENCE [LARGE SCALE GENOMIC DNA]</scope>
</reference>
<proteinExistence type="predicted"/>
<evidence type="ECO:0000313" key="1">
    <source>
        <dbReference type="EMBL" id="GIY51047.1"/>
    </source>
</evidence>
<keyword evidence="2" id="KW-1185">Reference proteome</keyword>
<dbReference type="Proteomes" id="UP001054945">
    <property type="component" value="Unassembled WGS sequence"/>
</dbReference>
<organism evidence="1 2">
    <name type="scientific">Caerostris extrusa</name>
    <name type="common">Bark spider</name>
    <name type="synonym">Caerostris bankana</name>
    <dbReference type="NCBI Taxonomy" id="172846"/>
    <lineage>
        <taxon>Eukaryota</taxon>
        <taxon>Metazoa</taxon>
        <taxon>Ecdysozoa</taxon>
        <taxon>Arthropoda</taxon>
        <taxon>Chelicerata</taxon>
        <taxon>Arachnida</taxon>
        <taxon>Araneae</taxon>
        <taxon>Araneomorphae</taxon>
        <taxon>Entelegynae</taxon>
        <taxon>Araneoidea</taxon>
        <taxon>Araneidae</taxon>
        <taxon>Caerostris</taxon>
    </lineage>
</organism>
<evidence type="ECO:0000313" key="2">
    <source>
        <dbReference type="Proteomes" id="UP001054945"/>
    </source>
</evidence>
<name>A0AAV4TZW4_CAEEX</name>
<accession>A0AAV4TZW4</accession>
<protein>
    <submittedName>
        <fullName evidence="1">RRP12-like protein</fullName>
    </submittedName>
</protein>
<dbReference type="AlphaFoldDB" id="A0AAV4TZW4"/>
<comment type="caution">
    <text evidence="1">The sequence shown here is derived from an EMBL/GenBank/DDBJ whole genome shotgun (WGS) entry which is preliminary data.</text>
</comment>